<accession>A0ABY9W918</accession>
<organism evidence="1 2">
    <name type="scientific">Aeribacillus composti</name>
    <dbReference type="NCBI Taxonomy" id="1868734"/>
    <lineage>
        <taxon>Bacteria</taxon>
        <taxon>Bacillati</taxon>
        <taxon>Bacillota</taxon>
        <taxon>Bacilli</taxon>
        <taxon>Bacillales</taxon>
        <taxon>Bacillaceae</taxon>
        <taxon>Aeribacillus</taxon>
    </lineage>
</organism>
<evidence type="ECO:0000313" key="2">
    <source>
        <dbReference type="Proteomes" id="UP001303701"/>
    </source>
</evidence>
<dbReference type="EMBL" id="CP134501">
    <property type="protein sequence ID" value="WNF32636.1"/>
    <property type="molecule type" value="Genomic_DNA"/>
</dbReference>
<name>A0ABY9W918_9BACI</name>
<sequence>MQPVRQRYPFAGFFYDDEELILEPGYLNSEDFTKDVQNETEA</sequence>
<dbReference type="Proteomes" id="UP001303701">
    <property type="component" value="Chromosome"/>
</dbReference>
<dbReference type="GeneID" id="301127409"/>
<reference evidence="1 2" key="1">
    <citation type="submission" date="2023-09" db="EMBL/GenBank/DDBJ databases">
        <title>Different Types of Thermotolerant Ring-Cleaving Dioxygenases derived from Aeribacillus composti HB-1 applied for multiple aromatic hydrocarbons removal.</title>
        <authorList>
            <person name="Cao L."/>
            <person name="Li M."/>
            <person name="Ma T."/>
        </authorList>
    </citation>
    <scope>NUCLEOTIDE SEQUENCE [LARGE SCALE GENOMIC DNA]</scope>
    <source>
        <strain evidence="1 2">HB-1</strain>
    </source>
</reference>
<keyword evidence="2" id="KW-1185">Reference proteome</keyword>
<evidence type="ECO:0000313" key="1">
    <source>
        <dbReference type="EMBL" id="WNF32636.1"/>
    </source>
</evidence>
<gene>
    <name evidence="1" type="ORF">RI196_15560</name>
</gene>
<proteinExistence type="predicted"/>
<protein>
    <submittedName>
        <fullName evidence="1">Uncharacterized protein</fullName>
    </submittedName>
</protein>
<dbReference type="RefSeq" id="WP_261308733.1">
    <property type="nucleotide sequence ID" value="NZ_CP134501.1"/>
</dbReference>